<evidence type="ECO:0000313" key="2">
    <source>
        <dbReference type="EMBL" id="KAE8545597.1"/>
    </source>
</evidence>
<reference evidence="2 4" key="2">
    <citation type="submission" date="2019-10" db="EMBL/GenBank/DDBJ databases">
        <title>Draft genome sequence of Marinobacter hydrocarbonoclasticus NCT7M from the microbiome of the marine copepod.</title>
        <authorList>
            <person name="Nuttall R."/>
            <person name="Sharma G."/>
            <person name="Moisander P."/>
        </authorList>
    </citation>
    <scope>NUCLEOTIDE SEQUENCE [LARGE SCALE GENOMIC DNA]</scope>
    <source>
        <strain evidence="2 4">NCT7M</strain>
    </source>
</reference>
<evidence type="ECO:0000313" key="1">
    <source>
        <dbReference type="EMBL" id="HAC30481.1"/>
    </source>
</evidence>
<organism evidence="1 3">
    <name type="scientific">Marinobacter nauticus</name>
    <name type="common">Marinobacter hydrocarbonoclasticus</name>
    <name type="synonym">Marinobacter aquaeolei</name>
    <dbReference type="NCBI Taxonomy" id="2743"/>
    <lineage>
        <taxon>Bacteria</taxon>
        <taxon>Pseudomonadati</taxon>
        <taxon>Pseudomonadota</taxon>
        <taxon>Gammaproteobacteria</taxon>
        <taxon>Pseudomonadales</taxon>
        <taxon>Marinobacteraceae</taxon>
        <taxon>Marinobacter</taxon>
    </lineage>
</organism>
<dbReference type="Proteomes" id="UP000261325">
    <property type="component" value="Unassembled WGS sequence"/>
</dbReference>
<reference evidence="1 3" key="1">
    <citation type="journal article" date="2018" name="Nat. Biotechnol.">
        <title>A standardized bacterial taxonomy based on genome phylogeny substantially revises the tree of life.</title>
        <authorList>
            <person name="Parks D.H."/>
            <person name="Chuvochina M."/>
            <person name="Waite D.W."/>
            <person name="Rinke C."/>
            <person name="Skarshewski A."/>
            <person name="Chaumeil P.A."/>
            <person name="Hugenholtz P."/>
        </authorList>
    </citation>
    <scope>NUCLEOTIDE SEQUENCE [LARGE SCALE GENOMIC DNA]</scope>
    <source>
        <strain evidence="1">UBA9049</strain>
    </source>
</reference>
<dbReference type="AlphaFoldDB" id="A0A3B8WJW5"/>
<protein>
    <recommendedName>
        <fullName evidence="5">Antitoxin of toxin-antitoxin stability system</fullName>
    </recommendedName>
</protein>
<dbReference type="EMBL" id="DLYI01000302">
    <property type="protein sequence ID" value="HAC30481.1"/>
    <property type="molecule type" value="Genomic_DNA"/>
</dbReference>
<dbReference type="RefSeq" id="WP_153740827.1">
    <property type="nucleotide sequence ID" value="NZ_WBMP01000008.1"/>
</dbReference>
<comment type="caution">
    <text evidence="1">The sequence shown here is derived from an EMBL/GenBank/DDBJ whole genome shotgun (WGS) entry which is preliminary data.</text>
</comment>
<proteinExistence type="predicted"/>
<evidence type="ECO:0008006" key="5">
    <source>
        <dbReference type="Google" id="ProtNLM"/>
    </source>
</evidence>
<evidence type="ECO:0000313" key="3">
    <source>
        <dbReference type="Proteomes" id="UP000261325"/>
    </source>
</evidence>
<dbReference type="EMBL" id="WBMP01000008">
    <property type="protein sequence ID" value="KAE8545597.1"/>
    <property type="molecule type" value="Genomic_DNA"/>
</dbReference>
<gene>
    <name evidence="1" type="ORF">DCF82_22145</name>
    <name evidence="2" type="ORF">F6453_2195</name>
</gene>
<name>A0A3B8WJW5_MARNT</name>
<sequence>MSGRHEHSELLIDVRDLTSNPMQYFREKPTAVHSDGNVLGYVIGVELFEQMMKTIGDFEEARAIRSQFRPSAERLREICQRSAEALDRNLDNNRNNLATK</sequence>
<dbReference type="Proteomes" id="UP000469950">
    <property type="component" value="Unassembled WGS sequence"/>
</dbReference>
<accession>A0A3B8WJW5</accession>
<evidence type="ECO:0000313" key="4">
    <source>
        <dbReference type="Proteomes" id="UP000469950"/>
    </source>
</evidence>